<evidence type="ECO:0000313" key="11">
    <source>
        <dbReference type="EMBL" id="MCB8883881.1"/>
    </source>
</evidence>
<dbReference type="EC" id="2.1.1.63" evidence="8"/>
<feature type="domain" description="Methylated-DNA-[protein]-cysteine S-methyltransferase DNA binding" evidence="9">
    <location>
        <begin position="83"/>
        <end position="162"/>
    </location>
</feature>
<evidence type="ECO:0000256" key="3">
    <source>
        <dbReference type="ARBA" id="ARBA00022603"/>
    </source>
</evidence>
<dbReference type="InterPro" id="IPR036388">
    <property type="entry name" value="WH-like_DNA-bd_sf"/>
</dbReference>
<reference evidence="11 12" key="1">
    <citation type="journal article" date="2021" name="Microorganisms">
        <title>Acidisoma silvae sp. nov. and Acidisomacellulosilytica sp. nov., Two Acidophilic Bacteria Isolated from Decaying Wood, Hydrolyzing Cellulose and Producing Poly-3-hydroxybutyrate.</title>
        <authorList>
            <person name="Mieszkin S."/>
            <person name="Pouder E."/>
            <person name="Uroz S."/>
            <person name="Simon-Colin C."/>
            <person name="Alain K."/>
        </authorList>
    </citation>
    <scope>NUCLEOTIDE SEQUENCE [LARGE SCALE GENOMIC DNA]</scope>
    <source>
        <strain evidence="11 12">HW T5.17</strain>
    </source>
</reference>
<gene>
    <name evidence="11" type="ORF">ACELLULO517_26780</name>
</gene>
<dbReference type="GO" id="GO:0032259">
    <property type="term" value="P:methylation"/>
    <property type="evidence" value="ECO:0007669"/>
    <property type="project" value="UniProtKB-KW"/>
</dbReference>
<name>A0A963Z793_9PROT</name>
<dbReference type="InterPro" id="IPR014048">
    <property type="entry name" value="MethylDNA_cys_MeTrfase_DNA-bd"/>
</dbReference>
<evidence type="ECO:0000256" key="2">
    <source>
        <dbReference type="ARBA" id="ARBA00008711"/>
    </source>
</evidence>
<dbReference type="SUPFAM" id="SSF53155">
    <property type="entry name" value="Methylated DNA-protein cysteine methyltransferase domain"/>
    <property type="match status" value="1"/>
</dbReference>
<comment type="miscellaneous">
    <text evidence="8">This enzyme catalyzes only one turnover and therefore is not strictly catalytic. According to one definition, an enzyme is a biocatalyst that acts repeatedly and over many reaction cycles.</text>
</comment>
<keyword evidence="4 8" id="KW-0808">Transferase</keyword>
<dbReference type="RefSeq" id="WP_227310621.1">
    <property type="nucleotide sequence ID" value="NZ_JAESVA010000017.1"/>
</dbReference>
<comment type="catalytic activity">
    <reaction evidence="1 8">
        <text>a 4-O-methyl-thymidine in DNA + L-cysteinyl-[protein] = a thymidine in DNA + S-methyl-L-cysteinyl-[protein]</text>
        <dbReference type="Rhea" id="RHEA:53428"/>
        <dbReference type="Rhea" id="RHEA-COMP:10131"/>
        <dbReference type="Rhea" id="RHEA-COMP:10132"/>
        <dbReference type="Rhea" id="RHEA-COMP:13555"/>
        <dbReference type="Rhea" id="RHEA-COMP:13556"/>
        <dbReference type="ChEBI" id="CHEBI:29950"/>
        <dbReference type="ChEBI" id="CHEBI:82612"/>
        <dbReference type="ChEBI" id="CHEBI:137386"/>
        <dbReference type="ChEBI" id="CHEBI:137387"/>
        <dbReference type="EC" id="2.1.1.63"/>
    </reaction>
</comment>
<accession>A0A963Z793</accession>
<dbReference type="GO" id="GO:0003908">
    <property type="term" value="F:methylated-DNA-[protein]-cysteine S-methyltransferase activity"/>
    <property type="evidence" value="ECO:0007669"/>
    <property type="project" value="UniProtKB-UniRule"/>
</dbReference>
<dbReference type="Gene3D" id="3.30.160.70">
    <property type="entry name" value="Methylated DNA-protein cysteine methyltransferase domain"/>
    <property type="match status" value="1"/>
</dbReference>
<dbReference type="PANTHER" id="PTHR10815:SF5">
    <property type="entry name" value="METHYLATED-DNA--PROTEIN-CYSTEINE METHYLTRANSFERASE"/>
    <property type="match status" value="1"/>
</dbReference>
<comment type="catalytic activity">
    <reaction evidence="7 8">
        <text>a 6-O-methyl-2'-deoxyguanosine in DNA + L-cysteinyl-[protein] = S-methyl-L-cysteinyl-[protein] + a 2'-deoxyguanosine in DNA</text>
        <dbReference type="Rhea" id="RHEA:24000"/>
        <dbReference type="Rhea" id="RHEA-COMP:10131"/>
        <dbReference type="Rhea" id="RHEA-COMP:10132"/>
        <dbReference type="Rhea" id="RHEA-COMP:11367"/>
        <dbReference type="Rhea" id="RHEA-COMP:11368"/>
        <dbReference type="ChEBI" id="CHEBI:29950"/>
        <dbReference type="ChEBI" id="CHEBI:82612"/>
        <dbReference type="ChEBI" id="CHEBI:85445"/>
        <dbReference type="ChEBI" id="CHEBI:85448"/>
        <dbReference type="EC" id="2.1.1.63"/>
    </reaction>
</comment>
<dbReference type="AlphaFoldDB" id="A0A963Z793"/>
<comment type="subcellular location">
    <subcellularLocation>
        <location evidence="8">Cytoplasm</location>
    </subcellularLocation>
</comment>
<dbReference type="InterPro" id="IPR036631">
    <property type="entry name" value="MGMT_N_sf"/>
</dbReference>
<dbReference type="SUPFAM" id="SSF46767">
    <property type="entry name" value="Methylated DNA-protein cysteine methyltransferase, C-terminal domain"/>
    <property type="match status" value="1"/>
</dbReference>
<evidence type="ECO:0000256" key="7">
    <source>
        <dbReference type="ARBA" id="ARBA00049348"/>
    </source>
</evidence>
<dbReference type="GO" id="GO:0005737">
    <property type="term" value="C:cytoplasm"/>
    <property type="evidence" value="ECO:0007669"/>
    <property type="project" value="UniProtKB-SubCell"/>
</dbReference>
<dbReference type="CDD" id="cd06445">
    <property type="entry name" value="ATase"/>
    <property type="match status" value="1"/>
</dbReference>
<keyword evidence="3 8" id="KW-0489">Methyltransferase</keyword>
<keyword evidence="12" id="KW-1185">Reference proteome</keyword>
<dbReference type="HAMAP" id="MF_00772">
    <property type="entry name" value="OGT"/>
    <property type="match status" value="1"/>
</dbReference>
<evidence type="ECO:0000259" key="10">
    <source>
        <dbReference type="Pfam" id="PF02870"/>
    </source>
</evidence>
<evidence type="ECO:0000259" key="9">
    <source>
        <dbReference type="Pfam" id="PF01035"/>
    </source>
</evidence>
<keyword evidence="8" id="KW-0963">Cytoplasm</keyword>
<dbReference type="Pfam" id="PF01035">
    <property type="entry name" value="DNA_binding_1"/>
    <property type="match status" value="1"/>
</dbReference>
<comment type="similarity">
    <text evidence="2 8">Belongs to the MGMT family.</text>
</comment>
<evidence type="ECO:0000313" key="12">
    <source>
        <dbReference type="Proteomes" id="UP000721844"/>
    </source>
</evidence>
<feature type="active site" description="Nucleophile; methyl group acceptor" evidence="8">
    <location>
        <position position="134"/>
    </location>
</feature>
<comment type="function">
    <text evidence="8">Involved in the cellular defense against the biological effects of O6-methylguanine (O6-MeG) and O4-methylthymine (O4-MeT) in DNA. Repairs the methylated nucleobase in DNA by stoichiometrically transferring the methyl group to a cysteine residue in the enzyme. This is a suicide reaction: the enzyme is irreversibly inactivated.</text>
</comment>
<keyword evidence="5 8" id="KW-0227">DNA damage</keyword>
<dbReference type="InterPro" id="IPR008332">
    <property type="entry name" value="MethylG_MeTrfase_N"/>
</dbReference>
<dbReference type="Pfam" id="PF02870">
    <property type="entry name" value="Methyltransf_1N"/>
    <property type="match status" value="1"/>
</dbReference>
<dbReference type="NCBIfam" id="TIGR00589">
    <property type="entry name" value="ogt"/>
    <property type="match status" value="1"/>
</dbReference>
<organism evidence="11 12">
    <name type="scientific">Acidisoma cellulosilyticum</name>
    <dbReference type="NCBI Taxonomy" id="2802395"/>
    <lineage>
        <taxon>Bacteria</taxon>
        <taxon>Pseudomonadati</taxon>
        <taxon>Pseudomonadota</taxon>
        <taxon>Alphaproteobacteria</taxon>
        <taxon>Acetobacterales</taxon>
        <taxon>Acidocellaceae</taxon>
        <taxon>Acidisoma</taxon>
    </lineage>
</organism>
<evidence type="ECO:0000256" key="1">
    <source>
        <dbReference type="ARBA" id="ARBA00001286"/>
    </source>
</evidence>
<evidence type="ECO:0000256" key="6">
    <source>
        <dbReference type="ARBA" id="ARBA00023204"/>
    </source>
</evidence>
<dbReference type="Gene3D" id="1.10.10.10">
    <property type="entry name" value="Winged helix-like DNA-binding domain superfamily/Winged helix DNA-binding domain"/>
    <property type="match status" value="1"/>
</dbReference>
<feature type="domain" description="Methylguanine DNA methyltransferase ribonuclease-like" evidence="10">
    <location>
        <begin position="10"/>
        <end position="79"/>
    </location>
</feature>
<evidence type="ECO:0000256" key="5">
    <source>
        <dbReference type="ARBA" id="ARBA00022763"/>
    </source>
</evidence>
<evidence type="ECO:0000256" key="4">
    <source>
        <dbReference type="ARBA" id="ARBA00022679"/>
    </source>
</evidence>
<dbReference type="InterPro" id="IPR036217">
    <property type="entry name" value="MethylDNA_cys_MeTrfase_DNAb"/>
</dbReference>
<proteinExistence type="inferred from homology"/>
<comment type="caution">
    <text evidence="11">The sequence shown here is derived from an EMBL/GenBank/DDBJ whole genome shotgun (WGS) entry which is preliminary data.</text>
</comment>
<dbReference type="EMBL" id="JAESVA010000017">
    <property type="protein sequence ID" value="MCB8883881.1"/>
    <property type="molecule type" value="Genomic_DNA"/>
</dbReference>
<dbReference type="InterPro" id="IPR023546">
    <property type="entry name" value="MGMT"/>
</dbReference>
<dbReference type="PANTHER" id="PTHR10815">
    <property type="entry name" value="METHYLATED-DNA--PROTEIN-CYSTEINE METHYLTRANSFERASE"/>
    <property type="match status" value="1"/>
</dbReference>
<dbReference type="FunFam" id="1.10.10.10:FF:000214">
    <property type="entry name" value="Methylated-DNA--protein-cysteine methyltransferase"/>
    <property type="match status" value="1"/>
</dbReference>
<dbReference type="Proteomes" id="UP000721844">
    <property type="component" value="Unassembled WGS sequence"/>
</dbReference>
<keyword evidence="6 8" id="KW-0234">DNA repair</keyword>
<protein>
    <recommendedName>
        <fullName evidence="8">Methylated-DNA--protein-cysteine methyltransferase</fullName>
        <ecNumber evidence="8">2.1.1.63</ecNumber>
    </recommendedName>
    <alternativeName>
        <fullName evidence="8">6-O-methylguanine-DNA methyltransferase</fullName>
        <shortName evidence="8">MGMT</shortName>
    </alternativeName>
    <alternativeName>
        <fullName evidence="8">O-6-methylguanine-DNA-alkyltransferase</fullName>
    </alternativeName>
</protein>
<dbReference type="GO" id="GO:0006307">
    <property type="term" value="P:DNA alkylation repair"/>
    <property type="evidence" value="ECO:0007669"/>
    <property type="project" value="UniProtKB-UniRule"/>
</dbReference>
<evidence type="ECO:0000256" key="8">
    <source>
        <dbReference type="HAMAP-Rule" id="MF_00772"/>
    </source>
</evidence>
<sequence>MTPVFTHAFTWMESPIGRLKLVASDRGLAAVLWEVDRRAYRHLTDINEDPSHPMLVEAKAQLTDYFAGTGKTFTMPLDFEGKDFQRDVWQALLAIPYGEVRSYGEIARLIGRPKAVRAVGAAAGMNPIAVIAPCHRAIGTNGALTGFAGGLAAKTKLLAIESAETQPSLAF</sequence>